<dbReference type="GO" id="GO:0006631">
    <property type="term" value="P:fatty acid metabolic process"/>
    <property type="evidence" value="ECO:0007669"/>
    <property type="project" value="TreeGrafter"/>
</dbReference>
<dbReference type="SUPFAM" id="SSF47027">
    <property type="entry name" value="Acyl-CoA binding protein"/>
    <property type="match status" value="1"/>
</dbReference>
<organism evidence="4 5">
    <name type="scientific">Litomosoides sigmodontis</name>
    <name type="common">Filarial nematode worm</name>
    <dbReference type="NCBI Taxonomy" id="42156"/>
    <lineage>
        <taxon>Eukaryota</taxon>
        <taxon>Metazoa</taxon>
        <taxon>Ecdysozoa</taxon>
        <taxon>Nematoda</taxon>
        <taxon>Chromadorea</taxon>
        <taxon>Rhabditida</taxon>
        <taxon>Spirurina</taxon>
        <taxon>Spiruromorpha</taxon>
        <taxon>Filarioidea</taxon>
        <taxon>Onchocercidae</taxon>
        <taxon>Litomosoides</taxon>
    </lineage>
</organism>
<dbReference type="PANTHER" id="PTHR23310:SF62">
    <property type="entry name" value="ACYL-COA BINDING PROTEIN 1, ISOFORM A"/>
    <property type="match status" value="1"/>
</dbReference>
<dbReference type="InterPro" id="IPR014352">
    <property type="entry name" value="FERM/acyl-CoA-bd_prot_sf"/>
</dbReference>
<dbReference type="OrthoDB" id="346910at2759"/>
<accession>A0A3P6VH52</accession>
<name>A0A3P6VH52_LITSI</name>
<dbReference type="PANTHER" id="PTHR23310">
    <property type="entry name" value="ACYL-COA-BINDING PROTEIN, ACBP"/>
    <property type="match status" value="1"/>
</dbReference>
<dbReference type="GO" id="GO:0000062">
    <property type="term" value="F:fatty-acyl-CoA binding"/>
    <property type="evidence" value="ECO:0007669"/>
    <property type="project" value="InterPro"/>
</dbReference>
<dbReference type="EMBL" id="UYRX01001397">
    <property type="protein sequence ID" value="VDK89494.1"/>
    <property type="molecule type" value="Genomic_DNA"/>
</dbReference>
<dbReference type="Gene3D" id="1.20.80.10">
    <property type="match status" value="1"/>
</dbReference>
<feature type="domain" description="ACB" evidence="3">
    <location>
        <begin position="1"/>
        <end position="83"/>
    </location>
</feature>
<dbReference type="PROSITE" id="PS51228">
    <property type="entry name" value="ACB_2"/>
    <property type="match status" value="1"/>
</dbReference>
<dbReference type="Proteomes" id="UP000277928">
    <property type="component" value="Unassembled WGS sequence"/>
</dbReference>
<dbReference type="InterPro" id="IPR022408">
    <property type="entry name" value="Acyl-CoA-binding_prot_CS"/>
</dbReference>
<evidence type="ECO:0000256" key="1">
    <source>
        <dbReference type="ARBA" id="ARBA00005567"/>
    </source>
</evidence>
<dbReference type="Pfam" id="PF00887">
    <property type="entry name" value="ACBP"/>
    <property type="match status" value="1"/>
</dbReference>
<keyword evidence="2" id="KW-0446">Lipid-binding</keyword>
<gene>
    <name evidence="4" type="ORF">NLS_LOCUS9158</name>
</gene>
<evidence type="ECO:0000256" key="2">
    <source>
        <dbReference type="ARBA" id="ARBA00023121"/>
    </source>
</evidence>
<evidence type="ECO:0000313" key="5">
    <source>
        <dbReference type="Proteomes" id="UP000277928"/>
    </source>
</evidence>
<evidence type="ECO:0000313" key="4">
    <source>
        <dbReference type="EMBL" id="VDK89494.1"/>
    </source>
</evidence>
<protein>
    <recommendedName>
        <fullName evidence="3">ACB domain-containing protein</fullName>
    </recommendedName>
</protein>
<evidence type="ECO:0000259" key="3">
    <source>
        <dbReference type="PROSITE" id="PS51228"/>
    </source>
</evidence>
<reference evidence="4 5" key="1">
    <citation type="submission" date="2018-08" db="EMBL/GenBank/DDBJ databases">
        <authorList>
            <person name="Laetsch R D."/>
            <person name="Stevens L."/>
            <person name="Kumar S."/>
            <person name="Blaxter L. M."/>
        </authorList>
    </citation>
    <scope>NUCLEOTIDE SEQUENCE [LARGE SCALE GENOMIC DNA]</scope>
</reference>
<dbReference type="STRING" id="42156.A0A3P6VH52"/>
<dbReference type="AlphaFoldDB" id="A0A3P6VH52"/>
<proteinExistence type="inferred from homology"/>
<dbReference type="InterPro" id="IPR035984">
    <property type="entry name" value="Acyl-CoA-binding_sf"/>
</dbReference>
<dbReference type="OMA" id="YFYKYYK"/>
<comment type="similarity">
    <text evidence="1">Belongs to the ACBP family.</text>
</comment>
<dbReference type="PRINTS" id="PR00689">
    <property type="entry name" value="ACOABINDINGP"/>
</dbReference>
<keyword evidence="5" id="KW-1185">Reference proteome</keyword>
<sequence length="83" mass="9614">MDFGEAAAKVKQLKKRPTDDELLELYGLYKQATMGDNTASKPWIDFKGRAKWEAWQKRKGMSSEDAKEQYIKLVQKLVEKYGV</sequence>
<dbReference type="PROSITE" id="PS00880">
    <property type="entry name" value="ACB_1"/>
    <property type="match status" value="1"/>
</dbReference>
<dbReference type="InterPro" id="IPR000582">
    <property type="entry name" value="Acyl-CoA-binding_protein"/>
</dbReference>